<dbReference type="OrthoDB" id="10261013at2759"/>
<dbReference type="InterPro" id="IPR016024">
    <property type="entry name" value="ARM-type_fold"/>
</dbReference>
<dbReference type="Gene3D" id="1.25.10.10">
    <property type="entry name" value="Leucine-rich Repeat Variant"/>
    <property type="match status" value="1"/>
</dbReference>
<comment type="caution">
    <text evidence="8">The sequence shown here is derived from an EMBL/GenBank/DDBJ whole genome shotgun (WGS) entry which is preliminary data.</text>
</comment>
<sequence length="1192" mass="137895">MHSVVIAKESCLTGDLSVCASLCFLSMNDEAFVCKKLTELLHEVVNPVTTNERRKEIYSELEVFENKNAVEYCFNILRTSANDMLVKSFLLNILEVSYEEILQKVVKVKWNEMALPEQELFASKCYDLAVKFHTENNQISASKTMAIFGSIGCRSWPHRFPEFFADIGKCILNQESRRFGLKLLMISLEEFNKRDGQSGLLYEQEKTLLQNMKKESASILNFLLECLNQSMKALLENYHNFNATFNESRYQDYLMSVLNYFYYLFAVKTEESLSVIELKAEELCLEINCISRIFAFEEFDCLVENIALCQLFALAMIGLFPSVVDNEAVVRVSRAAFGCFLHLLMQPKADKVVGKIAFETFILCIANRLVELFTKYNQRNKLQTGEMVEEKSSIKIASELAEVVRCYFSNYLLPGQFFHESVLKYMEDTLQIYIKVLDDESLSSFFCSTWACIAESMKFYMHGSYPIASNIVAKYQCIFQDIINVFFEKTLKNCSIVNDLYKHLCETDKSEIVEDETVEDNIERIIVCIGQLDFTLVWNLLMGRFNNYLTSAMTYWNKPLNEFFEESESERLCIWLRQFCFVLRICWSLAPMFVETKDDSLMQICYAWLKQFDVFFSLCRQQQFFMNAEIPAVFEQLLSRLMSMTFITFGAYAPWVSQIYSTAQMTGVGNEEISSIISTVVGGIAELLAGDKKKMDFYGPSISTLHAVLLIIRPQAFVLHTPGMKMIYSNAIKGKYDFLPDKMKNVLHGSLASYLILPWFNSINCEQEWDERKVLYKRLIDNLLLNYLDLLKTENTVLINLETLSQTAPVVAELMRLIEGENEATKEICFEVWKPIGQGTLRLLRSIPCSSGCSEKLLDILTHIMQPLATNFGINFCRSVIQTFVSITLSKQFTYWPDSSNIIMWFLLTLKTVVREHKGGFIQLLPEIVAFVNGELRSLIVQKDVNVDVKEKFYDLVFNILDFRWRYFFPSKITLSTLNSDAFPEHPAEFQTLLQCLWLGMKNENTFIIKSVLCHLVKLNNRWSLFRRAVFRQQFATDFMMVIVENLANRIHSILTDSLCETLASMVCIDQMSMQVFTNDVLNPLLNHQCRFEPNLLICTINRLQQSLDSPSFILQMKHIVHDIRVTEIQLYYPPIAAIRNSPFSATVFPFRSFDALLHHSHLFIQVKKFPFLFRFLNGCCGWVGDEMREVE</sequence>
<evidence type="ECO:0000256" key="3">
    <source>
        <dbReference type="ARBA" id="ARBA00009466"/>
    </source>
</evidence>
<dbReference type="EMBL" id="JYDJ01000007">
    <property type="protein sequence ID" value="KRX50324.1"/>
    <property type="molecule type" value="Genomic_DNA"/>
</dbReference>
<keyword evidence="6" id="KW-0653">Protein transport</keyword>
<evidence type="ECO:0000313" key="9">
    <source>
        <dbReference type="Proteomes" id="UP000055048"/>
    </source>
</evidence>
<dbReference type="GO" id="GO:0006611">
    <property type="term" value="P:protein export from nucleus"/>
    <property type="evidence" value="ECO:0007669"/>
    <property type="project" value="InterPro"/>
</dbReference>
<evidence type="ECO:0000256" key="6">
    <source>
        <dbReference type="ARBA" id="ARBA00022927"/>
    </source>
</evidence>
<dbReference type="SUPFAM" id="SSF48371">
    <property type="entry name" value="ARM repeat"/>
    <property type="match status" value="1"/>
</dbReference>
<accession>A0A0V0UFQ7</accession>
<evidence type="ECO:0000256" key="2">
    <source>
        <dbReference type="ARBA" id="ARBA00004496"/>
    </source>
</evidence>
<evidence type="ECO:0000256" key="1">
    <source>
        <dbReference type="ARBA" id="ARBA00004123"/>
    </source>
</evidence>
<dbReference type="GO" id="GO:0005634">
    <property type="term" value="C:nucleus"/>
    <property type="evidence" value="ECO:0007669"/>
    <property type="project" value="UniProtKB-SubCell"/>
</dbReference>
<keyword evidence="7" id="KW-0539">Nucleus</keyword>
<evidence type="ECO:0000313" key="8">
    <source>
        <dbReference type="EMBL" id="KRX50324.1"/>
    </source>
</evidence>
<evidence type="ECO:0000256" key="7">
    <source>
        <dbReference type="ARBA" id="ARBA00023242"/>
    </source>
</evidence>
<evidence type="ECO:0000256" key="5">
    <source>
        <dbReference type="ARBA" id="ARBA00022490"/>
    </source>
</evidence>
<organism evidence="8 9">
    <name type="scientific">Trichinella murrelli</name>
    <dbReference type="NCBI Taxonomy" id="144512"/>
    <lineage>
        <taxon>Eukaryota</taxon>
        <taxon>Metazoa</taxon>
        <taxon>Ecdysozoa</taxon>
        <taxon>Nematoda</taxon>
        <taxon>Enoplea</taxon>
        <taxon>Dorylaimia</taxon>
        <taxon>Trichinellida</taxon>
        <taxon>Trichinellidae</taxon>
        <taxon>Trichinella</taxon>
    </lineage>
</organism>
<feature type="non-terminal residue" evidence="8">
    <location>
        <position position="1192"/>
    </location>
</feature>
<reference evidence="8 9" key="1">
    <citation type="submission" date="2015-01" db="EMBL/GenBank/DDBJ databases">
        <title>Evolution of Trichinella species and genotypes.</title>
        <authorList>
            <person name="Korhonen P.K."/>
            <person name="Edoardo P."/>
            <person name="Giuseppe L.R."/>
            <person name="Gasser R.B."/>
        </authorList>
    </citation>
    <scope>NUCLEOTIDE SEQUENCE [LARGE SCALE GENOMIC DNA]</scope>
    <source>
        <strain evidence="8">ISS417</strain>
    </source>
</reference>
<name>A0A0V0UFQ7_9BILA</name>
<dbReference type="InterPro" id="IPR011989">
    <property type="entry name" value="ARM-like"/>
</dbReference>
<evidence type="ECO:0000256" key="4">
    <source>
        <dbReference type="ARBA" id="ARBA00022448"/>
    </source>
</evidence>
<dbReference type="Proteomes" id="UP000055048">
    <property type="component" value="Unassembled WGS sequence"/>
</dbReference>
<gene>
    <name evidence="8" type="primary">xpo6</name>
    <name evidence="8" type="ORF">T05_5087</name>
</gene>
<keyword evidence="4" id="KW-0813">Transport</keyword>
<dbReference type="PANTHER" id="PTHR21452">
    <property type="entry name" value="EXPORTIN-6"/>
    <property type="match status" value="1"/>
</dbReference>
<dbReference type="InterPro" id="IPR040016">
    <property type="entry name" value="XPO6"/>
</dbReference>
<dbReference type="GO" id="GO:0005049">
    <property type="term" value="F:nuclear export signal receptor activity"/>
    <property type="evidence" value="ECO:0007669"/>
    <property type="project" value="InterPro"/>
</dbReference>
<comment type="similarity">
    <text evidence="3">Belongs to the exportin family.</text>
</comment>
<keyword evidence="9" id="KW-1185">Reference proteome</keyword>
<keyword evidence="5" id="KW-0963">Cytoplasm</keyword>
<comment type="subcellular location">
    <subcellularLocation>
        <location evidence="2">Cytoplasm</location>
    </subcellularLocation>
    <subcellularLocation>
        <location evidence="1">Nucleus</location>
    </subcellularLocation>
</comment>
<dbReference type="PANTHER" id="PTHR21452:SF4">
    <property type="entry name" value="EXPORTIN-6"/>
    <property type="match status" value="1"/>
</dbReference>
<dbReference type="AlphaFoldDB" id="A0A0V0UFQ7"/>
<proteinExistence type="inferred from homology"/>
<dbReference type="GO" id="GO:0005737">
    <property type="term" value="C:cytoplasm"/>
    <property type="evidence" value="ECO:0007669"/>
    <property type="project" value="UniProtKB-SubCell"/>
</dbReference>
<protein>
    <submittedName>
        <fullName evidence="8">Exportin-6</fullName>
    </submittedName>
</protein>